<dbReference type="Proteomes" id="UP000053105">
    <property type="component" value="Unassembled WGS sequence"/>
</dbReference>
<reference evidence="1 2" key="1">
    <citation type="submission" date="2015-07" db="EMBL/GenBank/DDBJ databases">
        <title>The genome of Melipona quadrifasciata.</title>
        <authorList>
            <person name="Pan H."/>
            <person name="Kapheim K."/>
        </authorList>
    </citation>
    <scope>NUCLEOTIDE SEQUENCE [LARGE SCALE GENOMIC DNA]</scope>
    <source>
        <strain evidence="1">0111107301</strain>
        <tissue evidence="1">Whole body</tissue>
    </source>
</reference>
<sequence>MEQVVSALLWSDTTHSLMENSLLYFSGEFALVSVFAENKNGYFIFKRDNIRYLTKTWIKCLVNCIILEIEDNLTSLFLFVRIIFFHPIFLFW</sequence>
<protein>
    <submittedName>
        <fullName evidence="1">Uncharacterized protein</fullName>
    </submittedName>
</protein>
<proteinExistence type="predicted"/>
<accession>A0A0N0U520</accession>
<evidence type="ECO:0000313" key="2">
    <source>
        <dbReference type="Proteomes" id="UP000053105"/>
    </source>
</evidence>
<dbReference type="AlphaFoldDB" id="A0A0N0U520"/>
<gene>
    <name evidence="1" type="ORF">WN51_00339</name>
</gene>
<dbReference type="EMBL" id="KQ435801">
    <property type="protein sequence ID" value="KOX73228.1"/>
    <property type="molecule type" value="Genomic_DNA"/>
</dbReference>
<organism evidence="1 2">
    <name type="scientific">Melipona quadrifasciata</name>
    <dbReference type="NCBI Taxonomy" id="166423"/>
    <lineage>
        <taxon>Eukaryota</taxon>
        <taxon>Metazoa</taxon>
        <taxon>Ecdysozoa</taxon>
        <taxon>Arthropoda</taxon>
        <taxon>Hexapoda</taxon>
        <taxon>Insecta</taxon>
        <taxon>Pterygota</taxon>
        <taxon>Neoptera</taxon>
        <taxon>Endopterygota</taxon>
        <taxon>Hymenoptera</taxon>
        <taxon>Apocrita</taxon>
        <taxon>Aculeata</taxon>
        <taxon>Apoidea</taxon>
        <taxon>Anthophila</taxon>
        <taxon>Apidae</taxon>
        <taxon>Melipona</taxon>
    </lineage>
</organism>
<evidence type="ECO:0000313" key="1">
    <source>
        <dbReference type="EMBL" id="KOX73228.1"/>
    </source>
</evidence>
<keyword evidence="2" id="KW-1185">Reference proteome</keyword>
<name>A0A0N0U520_9HYME</name>